<evidence type="ECO:0000259" key="5">
    <source>
        <dbReference type="PROSITE" id="PS50045"/>
    </source>
</evidence>
<gene>
    <name evidence="6" type="ORF">CWS01_10305</name>
</gene>
<protein>
    <submittedName>
        <fullName evidence="6">Transcriptional regulator</fullName>
    </submittedName>
</protein>
<dbReference type="PANTHER" id="PTHR32071">
    <property type="entry name" value="TRANSCRIPTIONAL REGULATORY PROTEIN"/>
    <property type="match status" value="1"/>
</dbReference>
<dbReference type="Pfam" id="PF25601">
    <property type="entry name" value="AAA_lid_14"/>
    <property type="match status" value="1"/>
</dbReference>
<evidence type="ECO:0000313" key="6">
    <source>
        <dbReference type="EMBL" id="PKG23724.1"/>
    </source>
</evidence>
<dbReference type="GO" id="GO:0000156">
    <property type="term" value="F:phosphorelay response regulator activity"/>
    <property type="evidence" value="ECO:0007669"/>
    <property type="project" value="InterPro"/>
</dbReference>
<dbReference type="Gene3D" id="3.40.50.300">
    <property type="entry name" value="P-loop containing nucleotide triphosphate hydrolases"/>
    <property type="match status" value="1"/>
</dbReference>
<dbReference type="SUPFAM" id="SSF52540">
    <property type="entry name" value="P-loop containing nucleoside triphosphate hydrolases"/>
    <property type="match status" value="1"/>
</dbReference>
<dbReference type="AlphaFoldDB" id="A0A2N0Z2J8"/>
<evidence type="ECO:0000256" key="4">
    <source>
        <dbReference type="ARBA" id="ARBA00023163"/>
    </source>
</evidence>
<dbReference type="PROSITE" id="PS50045">
    <property type="entry name" value="SIGMA54_INTERACT_4"/>
    <property type="match status" value="1"/>
</dbReference>
<dbReference type="Pfam" id="PF06506">
    <property type="entry name" value="PrpR_N"/>
    <property type="match status" value="1"/>
</dbReference>
<evidence type="ECO:0000256" key="1">
    <source>
        <dbReference type="ARBA" id="ARBA00022741"/>
    </source>
</evidence>
<keyword evidence="4" id="KW-0804">Transcription</keyword>
<accession>A0A2N0Z2J8</accession>
<dbReference type="Proteomes" id="UP000233375">
    <property type="component" value="Unassembled WGS sequence"/>
</dbReference>
<dbReference type="InterPro" id="IPR010524">
    <property type="entry name" value="Sig_transdc_resp-reg_PrpR_N"/>
</dbReference>
<dbReference type="GO" id="GO:0043565">
    <property type="term" value="F:sequence-specific DNA binding"/>
    <property type="evidence" value="ECO:0007669"/>
    <property type="project" value="InterPro"/>
</dbReference>
<proteinExistence type="predicted"/>
<keyword evidence="1" id="KW-0547">Nucleotide-binding</keyword>
<dbReference type="GO" id="GO:0006355">
    <property type="term" value="P:regulation of DNA-templated transcription"/>
    <property type="evidence" value="ECO:0007669"/>
    <property type="project" value="InterPro"/>
</dbReference>
<dbReference type="GO" id="GO:0005524">
    <property type="term" value="F:ATP binding"/>
    <property type="evidence" value="ECO:0007669"/>
    <property type="project" value="UniProtKB-KW"/>
</dbReference>
<dbReference type="InterPro" id="IPR027417">
    <property type="entry name" value="P-loop_NTPase"/>
</dbReference>
<dbReference type="SUPFAM" id="SSF46689">
    <property type="entry name" value="Homeodomain-like"/>
    <property type="match status" value="1"/>
</dbReference>
<reference evidence="6 7" key="1">
    <citation type="journal article" date="2003" name="Int. J. Syst. Evol. Microbiol.">
        <title>Bacillus nealsonii sp. nov., isolated from a spacecraft-assembly facility, whose spores are gamma-radiation resistant.</title>
        <authorList>
            <person name="Venkateswaran K."/>
            <person name="Kempf M."/>
            <person name="Chen F."/>
            <person name="Satomi M."/>
            <person name="Nicholson W."/>
            <person name="Kern R."/>
        </authorList>
    </citation>
    <scope>NUCLEOTIDE SEQUENCE [LARGE SCALE GENOMIC DNA]</scope>
    <source>
        <strain evidence="6 7">FO-92</strain>
    </source>
</reference>
<sequence>MNMFKYATEGERMKVLAIAPYEGLKELVTQLAKKEKLDIITEIGDLDKGLTLARAAKNEGIDIIISRGGTAELIQRELNIPVIEIEVSGYDMLRVLTLVKKYPGKTAIVGFAQIAEGAAAVCEILNISMSSFKVNQEKDIKAILESLKLNGYQNIIGDVITVKKAESLGLNGILLTSGKESVIRAFRNAEKAYELYKKIKNNYSLPHQILEAEHIGITIYDDAKNCIYSNKYFIHHVTEALELHLDNLVPKIKKNKKSLSIVKEEEYDWKINGEEISIGDSKNLLFKLEKIEKLNKNKDNGAFSSIGVTNRNNINTFISKNEKTQKIFNYVKQYPDKDSMIWINGERGTGKEHLAYYIHVNRNNINKAPFITFDCEAMEKSMWNEWLLRLLSKENNNKDDQIGTIFIKNIEFLSMDIQKELYVYLEECQKDFQLIVSCNTNIYNQILSGDFYESLYNLLSETSFALPPLRERKEDIEGLASIFINEMNLKYGKQIVGLRKDVKEYLENRAWTGNINQLKQMINSSVLLADGYYLELGDIVEIEQEDSISDAGNSFPLFGTLEEIEKRIIQQVWLEEGKNQTRTAERLGINRTTLWRKLK</sequence>
<comment type="caution">
    <text evidence="6">The sequence shown here is derived from an EMBL/GenBank/DDBJ whole genome shotgun (WGS) entry which is preliminary data.</text>
</comment>
<dbReference type="Gene3D" id="1.10.8.60">
    <property type="match status" value="1"/>
</dbReference>
<keyword evidence="2" id="KW-0067">ATP-binding</keyword>
<dbReference type="Pfam" id="PF14532">
    <property type="entry name" value="Sigma54_activ_2"/>
    <property type="match status" value="1"/>
</dbReference>
<dbReference type="InterPro" id="IPR058031">
    <property type="entry name" value="AAA_lid_NorR"/>
</dbReference>
<name>A0A2N0Z2J8_9BACI</name>
<dbReference type="SUPFAM" id="SSF159800">
    <property type="entry name" value="PrpR receptor domain-like"/>
    <property type="match status" value="1"/>
</dbReference>
<evidence type="ECO:0000256" key="2">
    <source>
        <dbReference type="ARBA" id="ARBA00022840"/>
    </source>
</evidence>
<dbReference type="EMBL" id="PISE01000020">
    <property type="protein sequence ID" value="PKG23724.1"/>
    <property type="molecule type" value="Genomic_DNA"/>
</dbReference>
<dbReference type="InterPro" id="IPR002078">
    <property type="entry name" value="Sigma_54_int"/>
</dbReference>
<dbReference type="Gene3D" id="3.40.50.2300">
    <property type="match status" value="1"/>
</dbReference>
<evidence type="ECO:0000256" key="3">
    <source>
        <dbReference type="ARBA" id="ARBA00023015"/>
    </source>
</evidence>
<organism evidence="6 7">
    <name type="scientific">Niallia nealsonii</name>
    <dbReference type="NCBI Taxonomy" id="115979"/>
    <lineage>
        <taxon>Bacteria</taxon>
        <taxon>Bacillati</taxon>
        <taxon>Bacillota</taxon>
        <taxon>Bacilli</taxon>
        <taxon>Bacillales</taxon>
        <taxon>Bacillaceae</taxon>
        <taxon>Niallia</taxon>
    </lineage>
</organism>
<feature type="domain" description="Sigma-54 factor interaction" evidence="5">
    <location>
        <begin position="317"/>
        <end position="527"/>
    </location>
</feature>
<dbReference type="OrthoDB" id="9771372at2"/>
<dbReference type="InterPro" id="IPR009057">
    <property type="entry name" value="Homeodomain-like_sf"/>
</dbReference>
<dbReference type="Pfam" id="PF02954">
    <property type="entry name" value="HTH_8"/>
    <property type="match status" value="1"/>
</dbReference>
<keyword evidence="7" id="KW-1185">Reference proteome</keyword>
<evidence type="ECO:0000313" key="7">
    <source>
        <dbReference type="Proteomes" id="UP000233375"/>
    </source>
</evidence>
<dbReference type="Gene3D" id="3.40.50.10660">
    <property type="entry name" value="PrpR receptor domain-like"/>
    <property type="match status" value="1"/>
</dbReference>
<keyword evidence="3" id="KW-0805">Transcription regulation</keyword>
<dbReference type="Gene3D" id="1.10.10.60">
    <property type="entry name" value="Homeodomain-like"/>
    <property type="match status" value="1"/>
</dbReference>
<dbReference type="InterPro" id="IPR002197">
    <property type="entry name" value="HTH_Fis"/>
</dbReference>